<dbReference type="RefSeq" id="WP_037406278.1">
    <property type="nucleotide sequence ID" value="NZ_MEIP01000014.1"/>
</dbReference>
<accession>A0A066TKU2</accession>
<protein>
    <submittedName>
        <fullName evidence="2">Uncharacterized protein</fullName>
    </submittedName>
</protein>
<evidence type="ECO:0000313" key="3">
    <source>
        <dbReference type="Proteomes" id="UP000229970"/>
    </source>
</evidence>
<evidence type="ECO:0000313" key="2">
    <source>
        <dbReference type="EMBL" id="PIT47856.1"/>
    </source>
</evidence>
<dbReference type="Proteomes" id="UP000229970">
    <property type="component" value="Unassembled WGS sequence"/>
</dbReference>
<dbReference type="AlphaFoldDB" id="A0A066TKU2"/>
<organism evidence="2 3">
    <name type="scientific">Snodgrassella alvi</name>
    <dbReference type="NCBI Taxonomy" id="1196083"/>
    <lineage>
        <taxon>Bacteria</taxon>
        <taxon>Pseudomonadati</taxon>
        <taxon>Pseudomonadota</taxon>
        <taxon>Betaproteobacteria</taxon>
        <taxon>Neisseriales</taxon>
        <taxon>Neisseriaceae</taxon>
        <taxon>Snodgrassella</taxon>
    </lineage>
</organism>
<dbReference type="OrthoDB" id="8613622at2"/>
<proteinExistence type="predicted"/>
<evidence type="ECO:0000256" key="1">
    <source>
        <dbReference type="SAM" id="SignalP"/>
    </source>
</evidence>
<feature type="signal peptide" evidence="1">
    <location>
        <begin position="1"/>
        <end position="23"/>
    </location>
</feature>
<dbReference type="EMBL" id="MEIP01000014">
    <property type="protein sequence ID" value="PIT47856.1"/>
    <property type="molecule type" value="Genomic_DNA"/>
</dbReference>
<name>A0A066TKU2_9NEIS</name>
<gene>
    <name evidence="2" type="ORF">BHC46_06130</name>
</gene>
<reference evidence="2 3" key="1">
    <citation type="journal article" date="2017" name="MBio">
        <title>Type VI secretion-mediated competition in the bee gut microbiome.</title>
        <authorList>
            <person name="Steele M.I."/>
            <person name="Kwong W.K."/>
            <person name="Powell J.E."/>
            <person name="Whiteley M."/>
            <person name="Moran N.A."/>
        </authorList>
    </citation>
    <scope>NUCLEOTIDE SEQUENCE [LARGE SCALE GENOMIC DNA]</scope>
    <source>
        <strain evidence="2 3">Ruf1-X</strain>
    </source>
</reference>
<feature type="chain" id="PRO_5015027373" evidence="1">
    <location>
        <begin position="24"/>
        <end position="93"/>
    </location>
</feature>
<dbReference type="eggNOG" id="ENOG50336Q7">
    <property type="taxonomic scope" value="Bacteria"/>
</dbReference>
<comment type="caution">
    <text evidence="2">The sequence shown here is derived from an EMBL/GenBank/DDBJ whole genome shotgun (WGS) entry which is preliminary data.</text>
</comment>
<keyword evidence="1" id="KW-0732">Signal</keyword>
<sequence>MNKLIRNGLMLSLGLLVAVSAGAKDIKIATNNTAYAPEEVQKLASTAVKMGVKQPLNMNLVAGSLTVSGSSSTSCVIKVGTANTPQIAGISCK</sequence>